<feature type="chain" id="PRO_5045480066" description="tRNA modification GTPase" evidence="1">
    <location>
        <begin position="21"/>
        <end position="408"/>
    </location>
</feature>
<evidence type="ECO:0000313" key="3">
    <source>
        <dbReference type="Proteomes" id="UP001143543"/>
    </source>
</evidence>
<reference evidence="2" key="1">
    <citation type="submission" date="2022-07" db="EMBL/GenBank/DDBJ databases">
        <title>Taxonomy of Novel Oxalotrophic and Methylotrophic Bacteria.</title>
        <authorList>
            <person name="Sahin N."/>
            <person name="Tani A."/>
        </authorList>
    </citation>
    <scope>NUCLEOTIDE SEQUENCE</scope>
    <source>
        <strain evidence="2">Y10</strain>
    </source>
</reference>
<dbReference type="RefSeq" id="WP_281765442.1">
    <property type="nucleotide sequence ID" value="NZ_BRVO01000002.1"/>
</dbReference>
<proteinExistence type="predicted"/>
<gene>
    <name evidence="2" type="ORF">Y10_21860</name>
</gene>
<dbReference type="PROSITE" id="PS51257">
    <property type="entry name" value="PROKAR_LIPOPROTEIN"/>
    <property type="match status" value="1"/>
</dbReference>
<name>A0ABQ5MKA8_9FLAO</name>
<feature type="signal peptide" evidence="1">
    <location>
        <begin position="1"/>
        <end position="20"/>
    </location>
</feature>
<dbReference type="Proteomes" id="UP001143543">
    <property type="component" value="Unassembled WGS sequence"/>
</dbReference>
<keyword evidence="3" id="KW-1185">Reference proteome</keyword>
<accession>A0ABQ5MKA8</accession>
<evidence type="ECO:0000313" key="2">
    <source>
        <dbReference type="EMBL" id="GLB49818.1"/>
    </source>
</evidence>
<evidence type="ECO:0008006" key="4">
    <source>
        <dbReference type="Google" id="ProtNLM"/>
    </source>
</evidence>
<comment type="caution">
    <text evidence="2">The sequence shown here is derived from an EMBL/GenBank/DDBJ whole genome shotgun (WGS) entry which is preliminary data.</text>
</comment>
<sequence length="408" mass="47774">MKNILLLAIALISSCSYLHAQTEFVEGYIITTDSVKTECLIKNNDWKFSPKDFKYKLSENGEVLSGNLENVIVFADNANTFKYIKQTVDIDYSSNFVSSYSKQRHPEYKNETVFLKEILSGNASLYAFYDAGINNYYYQIKDVQETITPLVFKFYQTENFKIGKNEHYKQQLLNQLKCEEISLRDIENLSYKEDELVDIFNTYNYCGKEKTVENNKTTTRTTRKGEINTKIKLGVNFTSLAISHESYSHYHTEFDTKANFRGGVELEYVIPFNNNKWSIFLEPTYQSYSNEKTHHAPYYDIDYTVDYSSIELPIGVRHYMYLNDKNAFFIDACYYAFDFLINDEFKMSNRTDYNELSSRSNFGFGVGYKYDKFSIQLKYNTDRDILESYTLWTADYSSTAIILGYTIL</sequence>
<protein>
    <recommendedName>
        <fullName evidence="4">tRNA modification GTPase</fullName>
    </recommendedName>
</protein>
<organism evidence="2 3">
    <name type="scientific">Neptunitalea lumnitzerae</name>
    <dbReference type="NCBI Taxonomy" id="2965509"/>
    <lineage>
        <taxon>Bacteria</taxon>
        <taxon>Pseudomonadati</taxon>
        <taxon>Bacteroidota</taxon>
        <taxon>Flavobacteriia</taxon>
        <taxon>Flavobacteriales</taxon>
        <taxon>Flavobacteriaceae</taxon>
        <taxon>Neptunitalea</taxon>
    </lineage>
</organism>
<evidence type="ECO:0000256" key="1">
    <source>
        <dbReference type="SAM" id="SignalP"/>
    </source>
</evidence>
<keyword evidence="1" id="KW-0732">Signal</keyword>
<dbReference type="EMBL" id="BRVO01000002">
    <property type="protein sequence ID" value="GLB49818.1"/>
    <property type="molecule type" value="Genomic_DNA"/>
</dbReference>